<accession>A0A537JD64</accession>
<dbReference type="PANTHER" id="PTHR34352">
    <property type="entry name" value="PROTEIN YHFA"/>
    <property type="match status" value="1"/>
</dbReference>
<dbReference type="InterPro" id="IPR015946">
    <property type="entry name" value="KH_dom-like_a/b"/>
</dbReference>
<evidence type="ECO:0000313" key="1">
    <source>
        <dbReference type="EMBL" id="TMI81016.1"/>
    </source>
</evidence>
<organism evidence="1 2">
    <name type="scientific">Candidatus Segetimicrobium genomatis</name>
    <dbReference type="NCBI Taxonomy" id="2569760"/>
    <lineage>
        <taxon>Bacteria</taxon>
        <taxon>Bacillati</taxon>
        <taxon>Candidatus Sysuimicrobiota</taxon>
        <taxon>Candidatus Sysuimicrobiia</taxon>
        <taxon>Candidatus Sysuimicrobiales</taxon>
        <taxon>Candidatus Segetimicrobiaceae</taxon>
        <taxon>Candidatus Segetimicrobium</taxon>
    </lineage>
</organism>
<reference evidence="1 2" key="1">
    <citation type="journal article" date="2019" name="Nat. Microbiol.">
        <title>Mediterranean grassland soil C-N compound turnover is dependent on rainfall and depth, and is mediated by genomically divergent microorganisms.</title>
        <authorList>
            <person name="Diamond S."/>
            <person name="Andeer P.F."/>
            <person name="Li Z."/>
            <person name="Crits-Christoph A."/>
            <person name="Burstein D."/>
            <person name="Anantharaman K."/>
            <person name="Lane K.R."/>
            <person name="Thomas B.C."/>
            <person name="Pan C."/>
            <person name="Northen T.R."/>
            <person name="Banfield J.F."/>
        </authorList>
    </citation>
    <scope>NUCLEOTIDE SEQUENCE [LARGE SCALE GENOMIC DNA]</scope>
    <source>
        <strain evidence="1">NP_6</strain>
    </source>
</reference>
<protein>
    <submittedName>
        <fullName evidence="1">OsmC family protein</fullName>
    </submittedName>
</protein>
<dbReference type="AlphaFoldDB" id="A0A537JD64"/>
<dbReference type="PANTHER" id="PTHR34352:SF1">
    <property type="entry name" value="PROTEIN YHFA"/>
    <property type="match status" value="1"/>
</dbReference>
<dbReference type="EMBL" id="VBAN01000227">
    <property type="protein sequence ID" value="TMI81016.1"/>
    <property type="molecule type" value="Genomic_DNA"/>
</dbReference>
<evidence type="ECO:0000313" key="2">
    <source>
        <dbReference type="Proteomes" id="UP000318093"/>
    </source>
</evidence>
<comment type="caution">
    <text evidence="1">The sequence shown here is derived from an EMBL/GenBank/DDBJ whole genome shotgun (WGS) entry which is preliminary data.</text>
</comment>
<dbReference type="Proteomes" id="UP000318093">
    <property type="component" value="Unassembled WGS sequence"/>
</dbReference>
<name>A0A537JD64_9BACT</name>
<dbReference type="InterPro" id="IPR036102">
    <property type="entry name" value="OsmC/Ohrsf"/>
</dbReference>
<dbReference type="Pfam" id="PF02566">
    <property type="entry name" value="OsmC"/>
    <property type="match status" value="1"/>
</dbReference>
<gene>
    <name evidence="1" type="ORF">E6H03_07510</name>
</gene>
<dbReference type="InterPro" id="IPR003718">
    <property type="entry name" value="OsmC/Ohr_fam"/>
</dbReference>
<sequence length="142" mass="15220">MNTTIRWTAGMQFEGTGEAGAAITMDATPEHGGGGSGPSPMETVLLALGGCTGMDVVGILTKMRAPLAGLEIRVAADRAEDHPKVFTRIALEYVFFGAGLRPEQVTRAVELSQTRYCSVSAMLRRITEFTYTWRIEEAPPGA</sequence>
<dbReference type="SUPFAM" id="SSF82784">
    <property type="entry name" value="OsmC-like"/>
    <property type="match status" value="1"/>
</dbReference>
<proteinExistence type="predicted"/>
<dbReference type="Gene3D" id="3.30.300.20">
    <property type="match status" value="1"/>
</dbReference>